<dbReference type="InterPro" id="IPR000326">
    <property type="entry name" value="PAP2/HPO"/>
</dbReference>
<proteinExistence type="predicted"/>
<dbReference type="EMBL" id="MGKS01000051">
    <property type="protein sequence ID" value="OGN30399.1"/>
    <property type="molecule type" value="Genomic_DNA"/>
</dbReference>
<dbReference type="Pfam" id="PF01569">
    <property type="entry name" value="PAP2"/>
    <property type="match status" value="1"/>
</dbReference>
<organism evidence="3 4">
    <name type="scientific">Candidatus Yanofskybacteria bacterium RIFCSPLOWO2_02_FULL_43_10b</name>
    <dbReference type="NCBI Taxonomy" id="1802704"/>
    <lineage>
        <taxon>Bacteria</taxon>
        <taxon>Candidatus Yanofskyibacteriota</taxon>
    </lineage>
</organism>
<feature type="domain" description="Phosphatidic acid phosphatase type 2/haloperoxidase" evidence="2">
    <location>
        <begin position="33"/>
        <end position="141"/>
    </location>
</feature>
<feature type="transmembrane region" description="Helical" evidence="1">
    <location>
        <begin position="126"/>
        <end position="145"/>
    </location>
</feature>
<dbReference type="Gene3D" id="1.20.144.10">
    <property type="entry name" value="Phosphatidic acid phosphatase type 2/haloperoxidase"/>
    <property type="match status" value="1"/>
</dbReference>
<keyword evidence="1" id="KW-0812">Transmembrane</keyword>
<keyword evidence="1" id="KW-0472">Membrane</keyword>
<comment type="caution">
    <text evidence="3">The sequence shown here is derived from an EMBL/GenBank/DDBJ whole genome shotgun (WGS) entry which is preliminary data.</text>
</comment>
<evidence type="ECO:0000313" key="4">
    <source>
        <dbReference type="Proteomes" id="UP000177676"/>
    </source>
</evidence>
<accession>A0A1F8H0Y9</accession>
<dbReference type="SUPFAM" id="SSF48317">
    <property type="entry name" value="Acid phosphatase/Vanadium-dependent haloperoxidase"/>
    <property type="match status" value="1"/>
</dbReference>
<feature type="transmembrane region" description="Helical" evidence="1">
    <location>
        <begin position="102"/>
        <end position="120"/>
    </location>
</feature>
<dbReference type="PANTHER" id="PTHR14969">
    <property type="entry name" value="SPHINGOSINE-1-PHOSPHATE PHOSPHOHYDROLASE"/>
    <property type="match status" value="1"/>
</dbReference>
<feature type="transmembrane region" description="Helical" evidence="1">
    <location>
        <begin position="6"/>
        <end position="26"/>
    </location>
</feature>
<sequence>MLIIVGAKYLLWVLIGLVLVWFLRLSKEKQKRFILFGATALPLIYAVAKLIGMFYYNPRPFVVGDFTPLIPHEPDNGFPSDHTLLAAAIATVVYPFSKKAGLLFWIFTALISFSRVLSGIHHPIDILGSITISILTGLLIYYGLISRLNQRRNKSF</sequence>
<protein>
    <recommendedName>
        <fullName evidence="2">Phosphatidic acid phosphatase type 2/haloperoxidase domain-containing protein</fullName>
    </recommendedName>
</protein>
<dbReference type="Proteomes" id="UP000177676">
    <property type="component" value="Unassembled WGS sequence"/>
</dbReference>
<dbReference type="InterPro" id="IPR036938">
    <property type="entry name" value="PAP2/HPO_sf"/>
</dbReference>
<evidence type="ECO:0000313" key="3">
    <source>
        <dbReference type="EMBL" id="OGN30399.1"/>
    </source>
</evidence>
<feature type="transmembrane region" description="Helical" evidence="1">
    <location>
        <begin position="33"/>
        <end position="56"/>
    </location>
</feature>
<dbReference type="AlphaFoldDB" id="A0A1F8H0Y9"/>
<dbReference type="PANTHER" id="PTHR14969:SF13">
    <property type="entry name" value="AT30094P"/>
    <property type="match status" value="1"/>
</dbReference>
<keyword evidence="1" id="KW-1133">Transmembrane helix</keyword>
<gene>
    <name evidence="3" type="ORF">A3I92_02075</name>
</gene>
<evidence type="ECO:0000256" key="1">
    <source>
        <dbReference type="SAM" id="Phobius"/>
    </source>
</evidence>
<dbReference type="SMART" id="SM00014">
    <property type="entry name" value="acidPPc"/>
    <property type="match status" value="1"/>
</dbReference>
<evidence type="ECO:0000259" key="2">
    <source>
        <dbReference type="SMART" id="SM00014"/>
    </source>
</evidence>
<reference evidence="3 4" key="1">
    <citation type="journal article" date="2016" name="Nat. Commun.">
        <title>Thousands of microbial genomes shed light on interconnected biogeochemical processes in an aquifer system.</title>
        <authorList>
            <person name="Anantharaman K."/>
            <person name="Brown C.T."/>
            <person name="Hug L.A."/>
            <person name="Sharon I."/>
            <person name="Castelle C.J."/>
            <person name="Probst A.J."/>
            <person name="Thomas B.C."/>
            <person name="Singh A."/>
            <person name="Wilkins M.J."/>
            <person name="Karaoz U."/>
            <person name="Brodie E.L."/>
            <person name="Williams K.H."/>
            <person name="Hubbard S.S."/>
            <person name="Banfield J.F."/>
        </authorList>
    </citation>
    <scope>NUCLEOTIDE SEQUENCE [LARGE SCALE GENOMIC DNA]</scope>
</reference>
<name>A0A1F8H0Y9_9BACT</name>